<dbReference type="AlphaFoldDB" id="A0A843WH70"/>
<comment type="subcellular location">
    <subcellularLocation>
        <location evidence="1">Nucleus</location>
    </subcellularLocation>
</comment>
<evidence type="ECO:0000313" key="8">
    <source>
        <dbReference type="EMBL" id="MQM04951.1"/>
    </source>
</evidence>
<sequence>MSDPTATDGVAVDAAAALEKQPAMTSETQQNSSPPAEVVSVELPAPVGWRKKIAKFSQYAFALFYLQFVPKKGGTPGRNEIVFIAPTGEEMKNKRQLELYLKSHPGGPPTSDFVWGTGDTPRRSARISERAKATVTPEGKPSKKRGRRSGGKNGEKEKLDDAEERTSIKEDAEGAEDGEDGDMEMKELEDEAERGEEEVSGGEKEEGGDVVMEEATGGEESAKEDVTVGEEKEDAGNVAIKEAEFGAEKAKEEFPNGARMNEPITGHSENNQKGEEAGMEKDKHHPEVDADGRMDGKEQSETVKVEDVEANKGQMDITEEDGKAQAKNEESNPQEEHINNKLERESRARTEVINTIS</sequence>
<feature type="region of interest" description="Disordered" evidence="6">
    <location>
        <begin position="101"/>
        <end position="357"/>
    </location>
</feature>
<accession>A0A843WH70</accession>
<feature type="compositionally biased region" description="Basic and acidic residues" evidence="6">
    <location>
        <begin position="120"/>
        <end position="132"/>
    </location>
</feature>
<dbReference type="Proteomes" id="UP000652761">
    <property type="component" value="Unassembled WGS sequence"/>
</dbReference>
<keyword evidence="3" id="KW-0238">DNA-binding</keyword>
<evidence type="ECO:0000256" key="5">
    <source>
        <dbReference type="ARBA" id="ARBA00023242"/>
    </source>
</evidence>
<keyword evidence="2" id="KW-0805">Transcription regulation</keyword>
<evidence type="ECO:0000259" key="7">
    <source>
        <dbReference type="PROSITE" id="PS50982"/>
    </source>
</evidence>
<dbReference type="GO" id="GO:0005634">
    <property type="term" value="C:nucleus"/>
    <property type="evidence" value="ECO:0007669"/>
    <property type="project" value="UniProtKB-SubCell"/>
</dbReference>
<organism evidence="8 9">
    <name type="scientific">Colocasia esculenta</name>
    <name type="common">Wild taro</name>
    <name type="synonym">Arum esculentum</name>
    <dbReference type="NCBI Taxonomy" id="4460"/>
    <lineage>
        <taxon>Eukaryota</taxon>
        <taxon>Viridiplantae</taxon>
        <taxon>Streptophyta</taxon>
        <taxon>Embryophyta</taxon>
        <taxon>Tracheophyta</taxon>
        <taxon>Spermatophyta</taxon>
        <taxon>Magnoliopsida</taxon>
        <taxon>Liliopsida</taxon>
        <taxon>Araceae</taxon>
        <taxon>Aroideae</taxon>
        <taxon>Colocasieae</taxon>
        <taxon>Colocasia</taxon>
    </lineage>
</organism>
<keyword evidence="5" id="KW-0539">Nucleus</keyword>
<name>A0A843WH70_COLES</name>
<comment type="caution">
    <text evidence="8">The sequence shown here is derived from an EMBL/GenBank/DDBJ whole genome shotgun (WGS) entry which is preliminary data.</text>
</comment>
<evidence type="ECO:0000256" key="4">
    <source>
        <dbReference type="ARBA" id="ARBA00023163"/>
    </source>
</evidence>
<dbReference type="Pfam" id="PF01429">
    <property type="entry name" value="MBD"/>
    <property type="match status" value="1"/>
</dbReference>
<feature type="compositionally biased region" description="Basic and acidic residues" evidence="6">
    <location>
        <begin position="220"/>
        <end position="230"/>
    </location>
</feature>
<dbReference type="PANTHER" id="PTHR33729">
    <property type="entry name" value="METHYL-CPG BINDING DOMAIN CONTAINING PROTEIN, EXPRESSED"/>
    <property type="match status" value="1"/>
</dbReference>
<dbReference type="GO" id="GO:0003677">
    <property type="term" value="F:DNA binding"/>
    <property type="evidence" value="ECO:0007669"/>
    <property type="project" value="UniProtKB-KW"/>
</dbReference>
<dbReference type="PANTHER" id="PTHR33729:SF6">
    <property type="entry name" value="METHYL-CPG-BINDING DOMAIN-CONTAINING PROTEIN 11"/>
    <property type="match status" value="1"/>
</dbReference>
<feature type="compositionally biased region" description="Basic and acidic residues" evidence="6">
    <location>
        <begin position="320"/>
        <end position="350"/>
    </location>
</feature>
<feature type="compositionally biased region" description="Acidic residues" evidence="6">
    <location>
        <begin position="173"/>
        <end position="200"/>
    </location>
</feature>
<dbReference type="Gene3D" id="3.30.890.10">
    <property type="entry name" value="Methyl-cpg-binding Protein 2, Chain A"/>
    <property type="match status" value="1"/>
</dbReference>
<dbReference type="PROSITE" id="PS50982">
    <property type="entry name" value="MBD"/>
    <property type="match status" value="1"/>
</dbReference>
<keyword evidence="4" id="KW-0804">Transcription</keyword>
<dbReference type="InterPro" id="IPR001739">
    <property type="entry name" value="Methyl_CpG_DNA-bd"/>
</dbReference>
<dbReference type="SUPFAM" id="SSF54171">
    <property type="entry name" value="DNA-binding domain"/>
    <property type="match status" value="1"/>
</dbReference>
<feature type="domain" description="MBD" evidence="7">
    <location>
        <begin position="35"/>
        <end position="120"/>
    </location>
</feature>
<keyword evidence="9" id="KW-1185">Reference proteome</keyword>
<dbReference type="OrthoDB" id="1435582at2759"/>
<reference evidence="8" key="1">
    <citation type="submission" date="2017-07" db="EMBL/GenBank/DDBJ databases">
        <title>Taro Niue Genome Assembly and Annotation.</title>
        <authorList>
            <person name="Atibalentja N."/>
            <person name="Keating K."/>
            <person name="Fields C.J."/>
        </authorList>
    </citation>
    <scope>NUCLEOTIDE SEQUENCE</scope>
    <source>
        <strain evidence="8">Niue_2</strain>
        <tissue evidence="8">Leaf</tissue>
    </source>
</reference>
<protein>
    <recommendedName>
        <fullName evidence="7">MBD domain-containing protein</fullName>
    </recommendedName>
</protein>
<dbReference type="InterPro" id="IPR039622">
    <property type="entry name" value="MBD10/11"/>
</dbReference>
<evidence type="ECO:0000313" key="9">
    <source>
        <dbReference type="Proteomes" id="UP000652761"/>
    </source>
</evidence>
<evidence type="ECO:0000256" key="6">
    <source>
        <dbReference type="SAM" id="MobiDB-lite"/>
    </source>
</evidence>
<proteinExistence type="predicted"/>
<gene>
    <name evidence="8" type="ORF">Taro_037755</name>
</gene>
<evidence type="ECO:0000256" key="1">
    <source>
        <dbReference type="ARBA" id="ARBA00004123"/>
    </source>
</evidence>
<evidence type="ECO:0000256" key="2">
    <source>
        <dbReference type="ARBA" id="ARBA00023015"/>
    </source>
</evidence>
<feature type="compositionally biased region" description="Basic and acidic residues" evidence="6">
    <location>
        <begin position="153"/>
        <end position="172"/>
    </location>
</feature>
<feature type="compositionally biased region" description="Basic and acidic residues" evidence="6">
    <location>
        <begin position="270"/>
        <end position="310"/>
    </location>
</feature>
<feature type="compositionally biased region" description="Basic and acidic residues" evidence="6">
    <location>
        <begin position="241"/>
        <end position="254"/>
    </location>
</feature>
<dbReference type="EMBL" id="NMUH01003315">
    <property type="protein sequence ID" value="MQM04951.1"/>
    <property type="molecule type" value="Genomic_DNA"/>
</dbReference>
<evidence type="ECO:0000256" key="3">
    <source>
        <dbReference type="ARBA" id="ARBA00023125"/>
    </source>
</evidence>
<dbReference type="InterPro" id="IPR016177">
    <property type="entry name" value="DNA-bd_dom_sf"/>
</dbReference>